<evidence type="ECO:0008006" key="4">
    <source>
        <dbReference type="Google" id="ProtNLM"/>
    </source>
</evidence>
<protein>
    <recommendedName>
        <fullName evidence="4">Constitutive coactivator of peroxisome proliferator-activated receptor gamma</fullName>
    </recommendedName>
</protein>
<proteinExistence type="inferred from homology"/>
<dbReference type="PANTHER" id="PTHR15665">
    <property type="entry name" value="ASTEROID PROTEIN"/>
    <property type="match status" value="1"/>
</dbReference>
<sequence length="421" mass="48042">MGVHRLWSYIKKHRHALITYFDLVEVAEGYPGGLKLLVDFYSWEHFILAKFWDSLSQSAQNKNIIFAGGEYSMIDAFIKEFILRLRAVNIELVFFLDGAKGSAYTSSKQKLRTWQSRYSDDQKRLKNTADFLRGKLPLERVDTEHLTRPCLQEVQNVLTLQECGCVIHLQVSGEADHIIAKHLRDDAAAFAVLSNDTDFCIFEHCVLMPLDFFDMNNDLGLGLMSLNVKTPEHLKCGIIRTERVMSLLGLPDHESLIELAVISGNDFTLPFLNTIQTFKASYMGQLDKLACMIYNNGVAEKCTFFGPMIASDPELREAVEHSRQFYSLTLKEEGEKETCFNFHLIADDIRRGRLPSTIVAMYRGQYWHRQVLEDPSPGFPCADLAFTPLRAYIYTILLPSDKMSVTEIGRTPYLPVQQITV</sequence>
<organism evidence="2 3">
    <name type="scientific">Candidula unifasciata</name>
    <dbReference type="NCBI Taxonomy" id="100452"/>
    <lineage>
        <taxon>Eukaryota</taxon>
        <taxon>Metazoa</taxon>
        <taxon>Spiralia</taxon>
        <taxon>Lophotrochozoa</taxon>
        <taxon>Mollusca</taxon>
        <taxon>Gastropoda</taxon>
        <taxon>Heterobranchia</taxon>
        <taxon>Euthyneura</taxon>
        <taxon>Panpulmonata</taxon>
        <taxon>Eupulmonata</taxon>
        <taxon>Stylommatophora</taxon>
        <taxon>Helicina</taxon>
        <taxon>Helicoidea</taxon>
        <taxon>Geomitridae</taxon>
        <taxon>Candidula</taxon>
    </lineage>
</organism>
<feature type="non-terminal residue" evidence="2">
    <location>
        <position position="421"/>
    </location>
</feature>
<accession>A0A8S3YN44</accession>
<dbReference type="SUPFAM" id="SSF88723">
    <property type="entry name" value="PIN domain-like"/>
    <property type="match status" value="1"/>
</dbReference>
<evidence type="ECO:0000256" key="1">
    <source>
        <dbReference type="ARBA" id="ARBA00007398"/>
    </source>
</evidence>
<evidence type="ECO:0000313" key="2">
    <source>
        <dbReference type="EMBL" id="CAG5118464.1"/>
    </source>
</evidence>
<name>A0A8S3YN44_9EUPU</name>
<dbReference type="PANTHER" id="PTHR15665:SF1">
    <property type="entry name" value="PROTEIN ASTEROID HOMOLOG 1"/>
    <property type="match status" value="1"/>
</dbReference>
<feature type="non-terminal residue" evidence="2">
    <location>
        <position position="1"/>
    </location>
</feature>
<comment type="similarity">
    <text evidence="1">Belongs to the asteroid family.</text>
</comment>
<dbReference type="InterPro" id="IPR029060">
    <property type="entry name" value="PIN-like_dom_sf"/>
</dbReference>
<evidence type="ECO:0000313" key="3">
    <source>
        <dbReference type="Proteomes" id="UP000678393"/>
    </source>
</evidence>
<comment type="caution">
    <text evidence="2">The sequence shown here is derived from an EMBL/GenBank/DDBJ whole genome shotgun (WGS) entry which is preliminary data.</text>
</comment>
<dbReference type="EMBL" id="CAJHNH020000557">
    <property type="protein sequence ID" value="CAG5118464.1"/>
    <property type="molecule type" value="Genomic_DNA"/>
</dbReference>
<dbReference type="OrthoDB" id="6063169at2759"/>
<dbReference type="Gene3D" id="3.40.50.1010">
    <property type="entry name" value="5'-nuclease"/>
    <property type="match status" value="1"/>
</dbReference>
<dbReference type="AlphaFoldDB" id="A0A8S3YN44"/>
<gene>
    <name evidence="2" type="ORF">CUNI_LOCUS4022</name>
</gene>
<keyword evidence="3" id="KW-1185">Reference proteome</keyword>
<dbReference type="Proteomes" id="UP000678393">
    <property type="component" value="Unassembled WGS sequence"/>
</dbReference>
<reference evidence="2" key="1">
    <citation type="submission" date="2021-04" db="EMBL/GenBank/DDBJ databases">
        <authorList>
            <consortium name="Molecular Ecology Group"/>
        </authorList>
    </citation>
    <scope>NUCLEOTIDE SEQUENCE</scope>
</reference>
<dbReference type="InterPro" id="IPR026832">
    <property type="entry name" value="Asteroid"/>
</dbReference>